<reference evidence="2 3" key="1">
    <citation type="submission" date="2016-10" db="EMBL/GenBank/DDBJ databases">
        <authorList>
            <person name="de Groot N.N."/>
        </authorList>
    </citation>
    <scope>NUCLEOTIDE SEQUENCE [LARGE SCALE GENOMIC DNA]</scope>
    <source>
        <strain evidence="2 3">ATCC 35022</strain>
    </source>
</reference>
<dbReference type="Pfam" id="PF01370">
    <property type="entry name" value="Epimerase"/>
    <property type="match status" value="1"/>
</dbReference>
<dbReference type="Proteomes" id="UP000199071">
    <property type="component" value="Unassembled WGS sequence"/>
</dbReference>
<protein>
    <submittedName>
        <fullName evidence="2">Nucleoside-diphosphate-sugar epimerase</fullName>
    </submittedName>
</protein>
<sequence>MIVVTGGSGKLGRACVKDLMEHGYTVTSVDLAPPPGQHNPPLPGDVTFSRADVTDFGQAMAALSMIDERVEKVTGVVHLAAIAAPGQATNHVTFQTNTVSTYNVFEAARQLGIKNVVWASSETVFGIPYPNGPAYAPVDEGIEHPETAYSLSKLMGEKMAEQFCRWDPEQKIIGLRFSNVMEPGDYVNFPGFDEDPRSRHFNLWTYIDARDGSQAIRLALESDIKGAEVFGIANAQSVMTKSNDALLDEVFPGTERKRPLEDNESLIAIEKARRMLGYEPKYAWRDLVKS</sequence>
<dbReference type="InterPro" id="IPR001509">
    <property type="entry name" value="Epimerase_deHydtase"/>
</dbReference>
<dbReference type="OrthoDB" id="9771073at2"/>
<dbReference type="InterPro" id="IPR050177">
    <property type="entry name" value="Lipid_A_modif_metabolic_enz"/>
</dbReference>
<dbReference type="InterPro" id="IPR036291">
    <property type="entry name" value="NAD(P)-bd_dom_sf"/>
</dbReference>
<evidence type="ECO:0000313" key="3">
    <source>
        <dbReference type="Proteomes" id="UP000199071"/>
    </source>
</evidence>
<feature type="domain" description="NAD-dependent epimerase/dehydratase" evidence="1">
    <location>
        <begin position="2"/>
        <end position="191"/>
    </location>
</feature>
<gene>
    <name evidence="2" type="ORF">SAMN02982931_00193</name>
</gene>
<dbReference type="SUPFAM" id="SSF51735">
    <property type="entry name" value="NAD(P)-binding Rossmann-fold domains"/>
    <property type="match status" value="1"/>
</dbReference>
<dbReference type="RefSeq" id="WP_090874343.1">
    <property type="nucleotide sequence ID" value="NZ_FMXQ01000001.1"/>
</dbReference>
<name>A0A1G6A595_9HYPH</name>
<accession>A0A1G6A595</accession>
<evidence type="ECO:0000313" key="2">
    <source>
        <dbReference type="EMBL" id="SDB03614.1"/>
    </source>
</evidence>
<proteinExistence type="predicted"/>
<keyword evidence="3" id="KW-1185">Reference proteome</keyword>
<dbReference type="PANTHER" id="PTHR43245:SF55">
    <property type="entry name" value="NAD(P)-BINDING DOMAIN-CONTAINING PROTEIN"/>
    <property type="match status" value="1"/>
</dbReference>
<evidence type="ECO:0000259" key="1">
    <source>
        <dbReference type="Pfam" id="PF01370"/>
    </source>
</evidence>
<organism evidence="2 3">
    <name type="scientific">Bauldia litoralis</name>
    <dbReference type="NCBI Taxonomy" id="665467"/>
    <lineage>
        <taxon>Bacteria</taxon>
        <taxon>Pseudomonadati</taxon>
        <taxon>Pseudomonadota</taxon>
        <taxon>Alphaproteobacteria</taxon>
        <taxon>Hyphomicrobiales</taxon>
        <taxon>Kaistiaceae</taxon>
        <taxon>Bauldia</taxon>
    </lineage>
</organism>
<dbReference type="STRING" id="665467.SAMN02982931_00193"/>
<dbReference type="EMBL" id="FMXQ01000001">
    <property type="protein sequence ID" value="SDB03614.1"/>
    <property type="molecule type" value="Genomic_DNA"/>
</dbReference>
<dbReference type="PANTHER" id="PTHR43245">
    <property type="entry name" value="BIFUNCTIONAL POLYMYXIN RESISTANCE PROTEIN ARNA"/>
    <property type="match status" value="1"/>
</dbReference>
<dbReference type="Gene3D" id="3.40.50.720">
    <property type="entry name" value="NAD(P)-binding Rossmann-like Domain"/>
    <property type="match status" value="1"/>
</dbReference>
<dbReference type="AlphaFoldDB" id="A0A1G6A595"/>